<keyword evidence="2" id="KW-1185">Reference proteome</keyword>
<dbReference type="Proteomes" id="UP000775686">
    <property type="component" value="Unassembled WGS sequence"/>
</dbReference>
<gene>
    <name evidence="1" type="ORF">H6A32_13710</name>
</gene>
<accession>A0ABS2EL42</accession>
<proteinExistence type="predicted"/>
<evidence type="ECO:0000313" key="2">
    <source>
        <dbReference type="Proteomes" id="UP000775686"/>
    </source>
</evidence>
<organism evidence="1 2">
    <name type="scientific">Drancourtella massiliensis</name>
    <dbReference type="NCBI Taxonomy" id="1632013"/>
    <lineage>
        <taxon>Bacteria</taxon>
        <taxon>Bacillati</taxon>
        <taxon>Bacillota</taxon>
        <taxon>Clostridia</taxon>
        <taxon>Eubacteriales</taxon>
        <taxon>Oscillospiraceae</taxon>
        <taxon>Drancourtella</taxon>
    </lineage>
</organism>
<dbReference type="RefSeq" id="WP_204864612.1">
    <property type="nucleotide sequence ID" value="NZ_JACJKH010000030.1"/>
</dbReference>
<comment type="caution">
    <text evidence="1">The sequence shown here is derived from an EMBL/GenBank/DDBJ whole genome shotgun (WGS) entry which is preliminary data.</text>
</comment>
<reference evidence="1 2" key="1">
    <citation type="journal article" date="2021" name="Sci. Rep.">
        <title>The distribution of antibiotic resistance genes in chicken gut microbiota commensals.</title>
        <authorList>
            <person name="Juricova H."/>
            <person name="Matiasovicova J."/>
            <person name="Kubasova T."/>
            <person name="Cejkova D."/>
            <person name="Rychlik I."/>
        </authorList>
    </citation>
    <scope>NUCLEOTIDE SEQUENCE [LARGE SCALE GENOMIC DNA]</scope>
    <source>
        <strain evidence="1 2">An770</strain>
    </source>
</reference>
<sequence length="53" mass="6074">MCKELEYAKKIALVRKLFRAGGLSEAEYNGVRAKLMDMYHVIENDLEKQSVLA</sequence>
<dbReference type="EMBL" id="JACJKH010000030">
    <property type="protein sequence ID" value="MBM6745342.1"/>
    <property type="molecule type" value="Genomic_DNA"/>
</dbReference>
<protein>
    <submittedName>
        <fullName evidence="1">Uncharacterized protein</fullName>
    </submittedName>
</protein>
<name>A0ABS2EL42_9FIRM</name>
<evidence type="ECO:0000313" key="1">
    <source>
        <dbReference type="EMBL" id="MBM6745342.1"/>
    </source>
</evidence>